<evidence type="ECO:0000256" key="1">
    <source>
        <dbReference type="SAM" id="SignalP"/>
    </source>
</evidence>
<organism evidence="5 6">
    <name type="scientific">Butyricimonas virosa</name>
    <dbReference type="NCBI Taxonomy" id="544645"/>
    <lineage>
        <taxon>Bacteria</taxon>
        <taxon>Pseudomonadati</taxon>
        <taxon>Bacteroidota</taxon>
        <taxon>Bacteroidia</taxon>
        <taxon>Bacteroidales</taxon>
        <taxon>Odoribacteraceae</taxon>
        <taxon>Butyricimonas</taxon>
    </lineage>
</organism>
<dbReference type="Pfam" id="PF17148">
    <property type="entry name" value="DUF5117"/>
    <property type="match status" value="1"/>
</dbReference>
<evidence type="ECO:0000259" key="3">
    <source>
        <dbReference type="Pfam" id="PF17148"/>
    </source>
</evidence>
<feature type="signal peptide" evidence="1">
    <location>
        <begin position="1"/>
        <end position="21"/>
    </location>
</feature>
<feature type="domain" description="EcxA zinc-binding" evidence="2">
    <location>
        <begin position="402"/>
        <end position="694"/>
    </location>
</feature>
<dbReference type="Pfam" id="PF16313">
    <property type="entry name" value="DUF4953"/>
    <property type="match status" value="1"/>
</dbReference>
<dbReference type="InterPro" id="IPR032534">
    <property type="entry name" value="EcxA_zinc-bd"/>
</dbReference>
<dbReference type="STRING" id="1121130.GCA_000519105_02595"/>
<comment type="caution">
    <text evidence="5">The sequence shown here is derived from an EMBL/GenBank/DDBJ whole genome shotgun (WGS) entry which is preliminary data.</text>
</comment>
<dbReference type="EMBL" id="QRZA01000029">
    <property type="protein sequence ID" value="RGV31642.1"/>
    <property type="molecule type" value="Genomic_DNA"/>
</dbReference>
<proteinExistence type="predicted"/>
<feature type="chain" id="PRO_5019498009" evidence="1">
    <location>
        <begin position="22"/>
        <end position="766"/>
    </location>
</feature>
<evidence type="ECO:0000313" key="5">
    <source>
        <dbReference type="EMBL" id="RGV31642.1"/>
    </source>
</evidence>
<dbReference type="InterPro" id="IPR033413">
    <property type="entry name" value="DUF5117"/>
</dbReference>
<dbReference type="PANTHER" id="PTHR38478">
    <property type="entry name" value="PEPTIDASE M1A AND M12B"/>
    <property type="match status" value="1"/>
</dbReference>
<dbReference type="InterPro" id="IPR033428">
    <property type="entry name" value="DUF5118"/>
</dbReference>
<feature type="domain" description="DUF5118" evidence="4">
    <location>
        <begin position="33"/>
        <end position="71"/>
    </location>
</feature>
<reference evidence="5 6" key="1">
    <citation type="submission" date="2018-08" db="EMBL/GenBank/DDBJ databases">
        <title>A genome reference for cultivated species of the human gut microbiota.</title>
        <authorList>
            <person name="Zou Y."/>
            <person name="Xue W."/>
            <person name="Luo G."/>
        </authorList>
    </citation>
    <scope>NUCLEOTIDE SEQUENCE [LARGE SCALE GENOMIC DNA]</scope>
    <source>
        <strain evidence="5 6">AF14-49</strain>
    </source>
</reference>
<feature type="domain" description="DUF5117" evidence="3">
    <location>
        <begin position="93"/>
        <end position="271"/>
    </location>
</feature>
<evidence type="ECO:0000313" key="6">
    <source>
        <dbReference type="Proteomes" id="UP000283589"/>
    </source>
</evidence>
<keyword evidence="1" id="KW-0732">Signal</keyword>
<dbReference type="Proteomes" id="UP000283589">
    <property type="component" value="Unassembled WGS sequence"/>
</dbReference>
<dbReference type="PANTHER" id="PTHR38478:SF1">
    <property type="entry name" value="ZINC DEPENDENT METALLOPROTEASE DOMAIN LIPOPROTEIN"/>
    <property type="match status" value="1"/>
</dbReference>
<evidence type="ECO:0000259" key="2">
    <source>
        <dbReference type="Pfam" id="PF16313"/>
    </source>
</evidence>
<name>A0A412WW40_9BACT</name>
<accession>A0A412WW40</accession>
<sequence>MKIRYRLCLLCLVICCWTVGKGVGQNTGKQPLAFEDFFHGKMEKISGIFPVYRDSAKVYMEIPEHLLGRELEIRAQVNKGFDMVARPLESMGVVYLQKVDGHSIYVQRRLFSERVANKNNELYEALCKSNKQPVDIVYPVVAYSAGGKGYIIDVTEMLKTGDDWFKVAAPQVRDQDVSRARITGVHEFPDGVSFTIHRMYGFSPERLLDNVIPPRGFLPLEIGCVVTLLPEREMRERFVDRRFGYHVISFLDYSQNPYRAEKDSIIRKWNLGITEGSREEYRKGKLVNPSHPLVFYIDTCCPSEFVPYIKEGVLAWNAAFEKAGFKNALRVKMADSETVLEEQRAVIAYDLSEAGIRTGYTFHPKTGEILSCRVNIGHGFLPKELWRYLLECGTVDERIRKDVFHPDVAGEILRSKMTRAVGSVLGLKENLAGSVAYTAEEVKNVTWLKARGYTASIMDNNPYNYAVQKSDKVTVKELMPRLGEYDYLAIEWGYREFPASKNAYMDREALWKTFQGYSAGYMFPVSQGIEVRAGDLSSEPLKTLGYALNNLLRLNTSLGSIVYSDKQYDSGRAIMEANRQLIDKYGEYLLQIVSWFGEKRGNTPLSIEEQREAMALLGEYLFAGDKGLVSPLAKGCSWDIKAIYIRQMTAVFQKLLAPKVLKRMLDMEQACLENIYTADMFFKDLFSMLFCDFKADSEVSFSRMDMQVVCVNTLLESVADASVPVVKWKLQELGERLKALAGQHEAGAVRKVYAMLSSRIEKVLNK</sequence>
<dbReference type="AlphaFoldDB" id="A0A412WW40"/>
<evidence type="ECO:0000259" key="4">
    <source>
        <dbReference type="Pfam" id="PF17162"/>
    </source>
</evidence>
<protein>
    <submittedName>
        <fullName evidence="5">DUF5117 domain-containing protein</fullName>
    </submittedName>
</protein>
<gene>
    <name evidence="5" type="ORF">DWW18_16595</name>
</gene>
<dbReference type="RefSeq" id="WP_118261252.1">
    <property type="nucleotide sequence ID" value="NZ_CALBWO010000017.1"/>
</dbReference>
<dbReference type="Pfam" id="PF17162">
    <property type="entry name" value="DUF5118"/>
    <property type="match status" value="1"/>
</dbReference>